<evidence type="ECO:0000313" key="1">
    <source>
        <dbReference type="EMBL" id="PWB87718.1"/>
    </source>
</evidence>
<dbReference type="OrthoDB" id="72952at2157"/>
<accession>A0A315XPD4</accession>
<keyword evidence="2" id="KW-1185">Reference proteome</keyword>
<dbReference type="Proteomes" id="UP000251717">
    <property type="component" value="Unassembled WGS sequence"/>
</dbReference>
<evidence type="ECO:0000313" key="2">
    <source>
        <dbReference type="Proteomes" id="UP000251717"/>
    </source>
</evidence>
<dbReference type="EMBL" id="MZGS01000017">
    <property type="protein sequence ID" value="PWB87718.1"/>
    <property type="molecule type" value="Genomic_DNA"/>
</dbReference>
<dbReference type="AlphaFoldDB" id="A0A315XPD4"/>
<name>A0A315XPD4_9EURY</name>
<dbReference type="RefSeq" id="WP_116591658.1">
    <property type="nucleotide sequence ID" value="NZ_MZGS01000017.1"/>
</dbReference>
<protein>
    <submittedName>
        <fullName evidence="1">Uncharacterized protein</fullName>
    </submittedName>
</protein>
<gene>
    <name evidence="1" type="ORF">MBBTH_06870</name>
</gene>
<reference evidence="1 2" key="1">
    <citation type="submission" date="2017-03" db="EMBL/GenBank/DDBJ databases">
        <title>Genome sequence of Methanobrevibacter thaueri.</title>
        <authorList>
            <person name="Poehlein A."/>
            <person name="Seedorf H."/>
            <person name="Daniel R."/>
        </authorList>
    </citation>
    <scope>NUCLEOTIDE SEQUENCE [LARGE SCALE GENOMIC DNA]</scope>
    <source>
        <strain evidence="1 2">DSM 11995</strain>
    </source>
</reference>
<comment type="caution">
    <text evidence="1">The sequence shown here is derived from an EMBL/GenBank/DDBJ whole genome shotgun (WGS) entry which is preliminary data.</text>
</comment>
<sequence length="171" mass="20123">MNEFVEVIGVEHLKTILSGLTPEEIVKPAYDNWMGGIKTGHTVLNLEDGRVYGLGMDFNQLHLHDDIYIELYTIESHEEPISEEEFFSKNEYEEYLEFSSDDPCEYIPDVISEFCEMKGIDEYERTVGLLAYNFEKNEQANYNMWESKILNKYYDAIYEDHNPFQFSHSTL</sequence>
<proteinExistence type="predicted"/>
<organism evidence="1 2">
    <name type="scientific">Methanobrevibacter thaueri</name>
    <dbReference type="NCBI Taxonomy" id="190975"/>
    <lineage>
        <taxon>Archaea</taxon>
        <taxon>Methanobacteriati</taxon>
        <taxon>Methanobacteriota</taxon>
        <taxon>Methanomada group</taxon>
        <taxon>Methanobacteria</taxon>
        <taxon>Methanobacteriales</taxon>
        <taxon>Methanobacteriaceae</taxon>
        <taxon>Methanobrevibacter</taxon>
    </lineage>
</organism>